<evidence type="ECO:0000256" key="1">
    <source>
        <dbReference type="SAM" id="SignalP"/>
    </source>
</evidence>
<reference evidence="3 4" key="1">
    <citation type="journal article" date="2024" name="Proc. Natl. Acad. Sci. U.S.A.">
        <title>The evolutionary genomics of adaptation to stress in wild rhizobium bacteria.</title>
        <authorList>
            <person name="Kehlet-Delgado H."/>
            <person name="Montoya A.P."/>
            <person name="Jensen K.T."/>
            <person name="Wendlandt C.E."/>
            <person name="Dexheimer C."/>
            <person name="Roberts M."/>
            <person name="Torres Martinez L."/>
            <person name="Friesen M.L."/>
            <person name="Griffitts J.S."/>
            <person name="Porter S.S."/>
        </authorList>
    </citation>
    <scope>NUCLEOTIDE SEQUENCE [LARGE SCALE GENOMIC DNA]</scope>
    <source>
        <strain evidence="3 4">M0641</strain>
    </source>
</reference>
<name>A0ABV1YYJ5_9HYPH</name>
<gene>
    <name evidence="3" type="ORF">NKI36_11275</name>
</gene>
<organism evidence="3 4">
    <name type="scientific">Mesorhizobium caraganae</name>
    <dbReference type="NCBI Taxonomy" id="483206"/>
    <lineage>
        <taxon>Bacteria</taxon>
        <taxon>Pseudomonadati</taxon>
        <taxon>Pseudomonadota</taxon>
        <taxon>Alphaproteobacteria</taxon>
        <taxon>Hyphomicrobiales</taxon>
        <taxon>Phyllobacteriaceae</taxon>
        <taxon>Mesorhizobium</taxon>
    </lineage>
</organism>
<keyword evidence="1" id="KW-0732">Signal</keyword>
<dbReference type="Pfam" id="PF13449">
    <property type="entry name" value="Phytase-like"/>
    <property type="match status" value="1"/>
</dbReference>
<dbReference type="PIRSF" id="PIRSF031900">
    <property type="entry name" value="UCP031900"/>
    <property type="match status" value="1"/>
</dbReference>
<feature type="domain" description="Phytase-like" evidence="2">
    <location>
        <begin position="73"/>
        <end position="325"/>
    </location>
</feature>
<accession>A0ABV1YYJ5</accession>
<dbReference type="InterPro" id="IPR027372">
    <property type="entry name" value="Phytase-like_dom"/>
</dbReference>
<comment type="caution">
    <text evidence="3">The sequence shown here is derived from an EMBL/GenBank/DDBJ whole genome shotgun (WGS) entry which is preliminary data.</text>
</comment>
<sequence>MIFLRGGFRQTFFAATALFGMALAPAIAAGPSAVEIVEVSARPITTFHIGSADKQFGPLEFVGGLEMTSPTRDFGALSAFRFLKPGGDFIGVADTGFWFFGTIAHDADKRPSGIQNFRMQQMVDASGRPIDKKWEVDAEGLAVKDGIATVGFERDQRVAQFKIDPDNMKAPFKQLNFLVPAHELRQNRGFETVTHANPYGQHEGGLVVVSEKSLDKAGNIYAAIIEGPHKGVFTVKRNGDFDITDGAFLPDGDLLLLERSFSMAGGVKMRVRRIYGESVEKGAVADGPVLMEADMGYQIDNMEGLGVWTRDDGAVMVSLISDDNHSILQRNLYLEFILHQD</sequence>
<feature type="signal peptide" evidence="1">
    <location>
        <begin position="1"/>
        <end position="28"/>
    </location>
</feature>
<proteinExistence type="predicted"/>
<feature type="chain" id="PRO_5045256579" evidence="1">
    <location>
        <begin position="29"/>
        <end position="341"/>
    </location>
</feature>
<protein>
    <submittedName>
        <fullName evidence="3">Esterase-like activity of phytase family protein</fullName>
    </submittedName>
</protein>
<evidence type="ECO:0000313" key="3">
    <source>
        <dbReference type="EMBL" id="MER9404631.1"/>
    </source>
</evidence>
<keyword evidence="4" id="KW-1185">Reference proteome</keyword>
<evidence type="ECO:0000313" key="4">
    <source>
        <dbReference type="Proteomes" id="UP001433071"/>
    </source>
</evidence>
<evidence type="ECO:0000259" key="2">
    <source>
        <dbReference type="Pfam" id="PF13449"/>
    </source>
</evidence>
<dbReference type="InterPro" id="IPR014567">
    <property type="entry name" value="UCP031900"/>
</dbReference>
<dbReference type="RefSeq" id="WP_352557669.1">
    <property type="nucleotide sequence ID" value="NZ_JAMYQB010000007.1"/>
</dbReference>
<dbReference type="Proteomes" id="UP001433071">
    <property type="component" value="Unassembled WGS sequence"/>
</dbReference>
<dbReference type="EMBL" id="JAMYQB010000007">
    <property type="protein sequence ID" value="MER9404631.1"/>
    <property type="molecule type" value="Genomic_DNA"/>
</dbReference>